<dbReference type="CDD" id="cd02696">
    <property type="entry name" value="MurNAc-LAA"/>
    <property type="match status" value="1"/>
</dbReference>
<dbReference type="PANTHER" id="PTHR30404:SF8">
    <property type="entry name" value="AUTOLYSIN PH-RELATED"/>
    <property type="match status" value="1"/>
</dbReference>
<dbReference type="RefSeq" id="WP_157005600.1">
    <property type="nucleotide sequence ID" value="NZ_WPOC01000006.1"/>
</dbReference>
<dbReference type="SUPFAM" id="SSF53187">
    <property type="entry name" value="Zn-dependent exopeptidases"/>
    <property type="match status" value="1"/>
</dbReference>
<dbReference type="SMART" id="SM00646">
    <property type="entry name" value="Ami_3"/>
    <property type="match status" value="1"/>
</dbReference>
<dbReference type="GO" id="GO:0008745">
    <property type="term" value="F:N-acetylmuramoyl-L-alanine amidase activity"/>
    <property type="evidence" value="ECO:0007669"/>
    <property type="project" value="InterPro"/>
</dbReference>
<keyword evidence="3" id="KW-1185">Reference proteome</keyword>
<dbReference type="GO" id="GO:0009253">
    <property type="term" value="P:peptidoglycan catabolic process"/>
    <property type="evidence" value="ECO:0007669"/>
    <property type="project" value="InterPro"/>
</dbReference>
<dbReference type="EMBL" id="WPOC01000006">
    <property type="protein sequence ID" value="MVN14703.1"/>
    <property type="molecule type" value="Genomic_DNA"/>
</dbReference>
<dbReference type="PANTHER" id="PTHR30404">
    <property type="entry name" value="N-ACETYLMURAMOYL-L-ALANINE AMIDASE"/>
    <property type="match status" value="1"/>
</dbReference>
<dbReference type="GO" id="GO:0030288">
    <property type="term" value="C:outer membrane-bounded periplasmic space"/>
    <property type="evidence" value="ECO:0007669"/>
    <property type="project" value="TreeGrafter"/>
</dbReference>
<sequence length="335" mass="35244">MKIAVNGGHTPTSPGAGMYLDEVACDRAIKDALVAELRARGHEVADCTADDWMAYPLELNTQVSRANASGAELGISIHLNAGGGTGTEVLYHPASAGGWGQQVAQDVSAAVASRLGLPNRGAKQRSDLWWLNGTSMTAVLVEVCFVDHRADEAAYNAVGPAAIAFAIADAVVGGSAGATPAPEPAPVPAVPDIRYRVRAGGVWLPEMVDRTDTGGSGDTYAGNGQPIEYLAMDFPGWYQVCTEKSGWLPKVYAYNPDDLENGCAGDGSPIKYVRCYYETQDPDSTGWLRIRYAVANVGCGFFAEMEDLTDLSGYGDDAAGNGGTISAFYAYLVRA</sequence>
<evidence type="ECO:0000259" key="1">
    <source>
        <dbReference type="SMART" id="SM00646"/>
    </source>
</evidence>
<dbReference type="Pfam" id="PF01520">
    <property type="entry name" value="Amidase_3"/>
    <property type="match status" value="1"/>
</dbReference>
<gene>
    <name evidence="2" type="ORF">GO738_04920</name>
</gene>
<feature type="domain" description="MurNAc-LAA" evidence="1">
    <location>
        <begin position="63"/>
        <end position="172"/>
    </location>
</feature>
<dbReference type="Proteomes" id="UP000468327">
    <property type="component" value="Unassembled WGS sequence"/>
</dbReference>
<accession>A0A6N8IIQ0</accession>
<comment type="caution">
    <text evidence="2">The sequence shown here is derived from an EMBL/GenBank/DDBJ whole genome shotgun (WGS) entry which is preliminary data.</text>
</comment>
<reference evidence="2 3" key="1">
    <citation type="submission" date="2019-11" db="EMBL/GenBank/DDBJ databases">
        <title>Whole genome shotgun sequencing (WGS) data from Adlercreutzia equolifaciens ResAG-91, Eggerthella lenta MRI-F36, MRI-F37, MRI-F40, ResAG-49, ResAG-88, ResAG-121, ResAG-145, and Gordonibacter sp. ResAG-5, ResAG-26, ResAG-43, ResAG-50, ResAG-59.</title>
        <authorList>
            <person name="Stoll D.A."/>
            <person name="Danylec N."/>
            <person name="Franz C.M.A.P."/>
            <person name="Huch M."/>
        </authorList>
    </citation>
    <scope>NUCLEOTIDE SEQUENCE [LARGE SCALE GENOMIC DNA]</scope>
    <source>
        <strain evidence="2 3">ResAG-59</strain>
    </source>
</reference>
<dbReference type="Gene3D" id="3.40.630.40">
    <property type="entry name" value="Zn-dependent exopeptidases"/>
    <property type="match status" value="1"/>
</dbReference>
<name>A0A6N8IIQ0_9ACTN</name>
<protein>
    <recommendedName>
        <fullName evidence="1">MurNAc-LAA domain-containing protein</fullName>
    </recommendedName>
</protein>
<evidence type="ECO:0000313" key="2">
    <source>
        <dbReference type="EMBL" id="MVN14703.1"/>
    </source>
</evidence>
<dbReference type="InterPro" id="IPR002508">
    <property type="entry name" value="MurNAc-LAA_cat"/>
</dbReference>
<dbReference type="AlphaFoldDB" id="A0A6N8IIQ0"/>
<evidence type="ECO:0000313" key="3">
    <source>
        <dbReference type="Proteomes" id="UP000468327"/>
    </source>
</evidence>
<organism evidence="2 3">
    <name type="scientific">Gordonibacter urolithinfaciens</name>
    <dbReference type="NCBI Taxonomy" id="1335613"/>
    <lineage>
        <taxon>Bacteria</taxon>
        <taxon>Bacillati</taxon>
        <taxon>Actinomycetota</taxon>
        <taxon>Coriobacteriia</taxon>
        <taxon>Eggerthellales</taxon>
        <taxon>Eggerthellaceae</taxon>
        <taxon>Gordonibacter</taxon>
    </lineage>
</organism>
<proteinExistence type="predicted"/>
<dbReference type="InterPro" id="IPR050695">
    <property type="entry name" value="N-acetylmuramoyl_amidase_3"/>
</dbReference>